<dbReference type="AlphaFoldDB" id="A0A142CV96"/>
<reference evidence="2" key="1">
    <citation type="submission" date="2016-03" db="EMBL/GenBank/DDBJ databases">
        <authorList>
            <person name="Oger P.M."/>
        </authorList>
    </citation>
    <scope>NUCLEOTIDE SEQUENCE [LARGE SCALE GENOMIC DNA]</scope>
    <source>
        <strain evidence="2">OG-1</strain>
    </source>
</reference>
<organism evidence="1 2">
    <name type="scientific">Thermococcus peptonophilus</name>
    <dbReference type="NCBI Taxonomy" id="53952"/>
    <lineage>
        <taxon>Archaea</taxon>
        <taxon>Methanobacteriati</taxon>
        <taxon>Methanobacteriota</taxon>
        <taxon>Thermococci</taxon>
        <taxon>Thermococcales</taxon>
        <taxon>Thermococcaceae</taxon>
        <taxon>Thermococcus</taxon>
    </lineage>
</organism>
<evidence type="ECO:0000313" key="2">
    <source>
        <dbReference type="Proteomes" id="UP000073604"/>
    </source>
</evidence>
<accession>A0A142CV96</accession>
<protein>
    <submittedName>
        <fullName evidence="1">Uncharacterized protein</fullName>
    </submittedName>
</protein>
<evidence type="ECO:0000313" key="1">
    <source>
        <dbReference type="EMBL" id="AMQ18698.1"/>
    </source>
</evidence>
<gene>
    <name evidence="1" type="ORF">A0127_05700</name>
</gene>
<keyword evidence="2" id="KW-1185">Reference proteome</keyword>
<dbReference type="KEGG" id="tpep:A0127_05700"/>
<dbReference type="RefSeq" id="WP_062389076.1">
    <property type="nucleotide sequence ID" value="NZ_CP014750.1"/>
</dbReference>
<proteinExistence type="predicted"/>
<dbReference type="EMBL" id="CP014750">
    <property type="protein sequence ID" value="AMQ18698.1"/>
    <property type="molecule type" value="Genomic_DNA"/>
</dbReference>
<name>A0A142CV96_9EURY</name>
<dbReference type="GeneID" id="27140022"/>
<dbReference type="Proteomes" id="UP000073604">
    <property type="component" value="Chromosome"/>
</dbReference>
<sequence>MRWLRDRATKLSEFAMGLLAPEEMPLRTAHVRVRTGAAGPVRRGYMQRAVHEEMPDISRFVK</sequence>